<protein>
    <recommendedName>
        <fullName evidence="7">Acyl-CoA:diacylglycerol acyltransferase</fullName>
        <ecNumber evidence="3">2.3.1.122</ecNumber>
        <ecNumber evidence="4">2.3.1.20</ecNumber>
    </recommendedName>
</protein>
<name>A0A3N1CTH9_9ACTN</name>
<organism evidence="9 10">
    <name type="scientific">Actinocorallia herbida</name>
    <dbReference type="NCBI Taxonomy" id="58109"/>
    <lineage>
        <taxon>Bacteria</taxon>
        <taxon>Bacillati</taxon>
        <taxon>Actinomycetota</taxon>
        <taxon>Actinomycetes</taxon>
        <taxon>Streptosporangiales</taxon>
        <taxon>Thermomonosporaceae</taxon>
        <taxon>Actinocorallia</taxon>
    </lineage>
</organism>
<dbReference type="SUPFAM" id="SSF53474">
    <property type="entry name" value="alpha/beta-Hydrolases"/>
    <property type="match status" value="1"/>
</dbReference>
<comment type="caution">
    <text evidence="9">The sequence shown here is derived from an EMBL/GenBank/DDBJ whole genome shotgun (WGS) entry which is preliminary data.</text>
</comment>
<evidence type="ECO:0000256" key="2">
    <source>
        <dbReference type="ARBA" id="ARBA00005874"/>
    </source>
</evidence>
<evidence type="ECO:0000256" key="3">
    <source>
        <dbReference type="ARBA" id="ARBA00012820"/>
    </source>
</evidence>
<evidence type="ECO:0000256" key="4">
    <source>
        <dbReference type="ARBA" id="ARBA00013244"/>
    </source>
</evidence>
<dbReference type="Proteomes" id="UP000272400">
    <property type="component" value="Unassembled WGS sequence"/>
</dbReference>
<evidence type="ECO:0000313" key="10">
    <source>
        <dbReference type="Proteomes" id="UP000272400"/>
    </source>
</evidence>
<keyword evidence="6" id="KW-0012">Acyltransferase</keyword>
<comment type="catalytic activity">
    <reaction evidence="1">
        <text>2 alpha,alpha'-trehalose 6-mycolate = alpha,alpha'-trehalose 6,6'-bismycolate + alpha,alpha-trehalose</text>
        <dbReference type="Rhea" id="RHEA:23472"/>
        <dbReference type="ChEBI" id="CHEBI:16551"/>
        <dbReference type="ChEBI" id="CHEBI:18195"/>
        <dbReference type="ChEBI" id="CHEBI:18234"/>
        <dbReference type="EC" id="2.3.1.122"/>
    </reaction>
</comment>
<evidence type="ECO:0000256" key="6">
    <source>
        <dbReference type="ARBA" id="ARBA00023315"/>
    </source>
</evidence>
<evidence type="ECO:0000256" key="5">
    <source>
        <dbReference type="ARBA" id="ARBA00022679"/>
    </source>
</evidence>
<dbReference type="AlphaFoldDB" id="A0A3N1CTH9"/>
<dbReference type="RefSeq" id="WP_123664206.1">
    <property type="nucleotide sequence ID" value="NZ_RJKE01000001.1"/>
</dbReference>
<dbReference type="Pfam" id="PF00756">
    <property type="entry name" value="Esterase"/>
    <property type="match status" value="1"/>
</dbReference>
<evidence type="ECO:0000256" key="8">
    <source>
        <dbReference type="ARBA" id="ARBA00048109"/>
    </source>
</evidence>
<keyword evidence="5" id="KW-0808">Transferase</keyword>
<comment type="catalytic activity">
    <reaction evidence="8">
        <text>an acyl-CoA + a 1,2-diacyl-sn-glycerol = a triacyl-sn-glycerol + CoA</text>
        <dbReference type="Rhea" id="RHEA:10868"/>
        <dbReference type="ChEBI" id="CHEBI:17815"/>
        <dbReference type="ChEBI" id="CHEBI:57287"/>
        <dbReference type="ChEBI" id="CHEBI:58342"/>
        <dbReference type="ChEBI" id="CHEBI:64615"/>
        <dbReference type="EC" id="2.3.1.20"/>
    </reaction>
</comment>
<accession>A0A3N1CTH9</accession>
<reference evidence="9 10" key="1">
    <citation type="submission" date="2018-11" db="EMBL/GenBank/DDBJ databases">
        <title>Sequencing the genomes of 1000 actinobacteria strains.</title>
        <authorList>
            <person name="Klenk H.-P."/>
        </authorList>
    </citation>
    <scope>NUCLEOTIDE SEQUENCE [LARGE SCALE GENOMIC DNA]</scope>
    <source>
        <strain evidence="9 10">DSM 44254</strain>
    </source>
</reference>
<dbReference type="PANTHER" id="PTHR48098">
    <property type="entry name" value="ENTEROCHELIN ESTERASE-RELATED"/>
    <property type="match status" value="1"/>
</dbReference>
<keyword evidence="10" id="KW-1185">Reference proteome</keyword>
<dbReference type="EC" id="2.3.1.122" evidence="3"/>
<gene>
    <name evidence="9" type="ORF">EDD29_2138</name>
</gene>
<sequence length="292" mass="30542">MRISRRAVLAGGTAGALGAAALGAGGFAAVDHGLLPGRARLRKALGMTGKDGTVPNVPPGTVETFRRRSVARGTEVEVVTMVPEGVEAKGLPVVLALHGATARASFWVSLGLPQFLTAAVREGVPPFAVVAVDGGSDTYWYGKHPGDDPEAMVFQELPRWIALRGFAVPSGLLGVSMGGAGALRMARRRAPEAVAVLSPALFPTYAATKSVAAYPDAASWAAEEPLKGPEGKIAGRLGVWCGTEDPFTEPARRMAHRARADVAEFDLGLHTGGYWRRVLPDTVRFLGEALNS</sequence>
<evidence type="ECO:0000313" key="9">
    <source>
        <dbReference type="EMBL" id="ROO84611.1"/>
    </source>
</evidence>
<evidence type="ECO:0000256" key="7">
    <source>
        <dbReference type="ARBA" id="ARBA00032572"/>
    </source>
</evidence>
<dbReference type="InterPro" id="IPR029058">
    <property type="entry name" value="AB_hydrolase_fold"/>
</dbReference>
<dbReference type="InterPro" id="IPR050583">
    <property type="entry name" value="Mycobacterial_A85_antigen"/>
</dbReference>
<evidence type="ECO:0000256" key="1">
    <source>
        <dbReference type="ARBA" id="ARBA00000697"/>
    </source>
</evidence>
<dbReference type="Gene3D" id="3.40.50.1820">
    <property type="entry name" value="alpha/beta hydrolase"/>
    <property type="match status" value="1"/>
</dbReference>
<proteinExistence type="inferred from homology"/>
<dbReference type="GO" id="GO:0050348">
    <property type="term" value="F:trehalose O-mycolyltransferase activity"/>
    <property type="evidence" value="ECO:0007669"/>
    <property type="project" value="UniProtKB-EC"/>
</dbReference>
<dbReference type="OrthoDB" id="3210113at2"/>
<dbReference type="InterPro" id="IPR000801">
    <property type="entry name" value="Esterase-like"/>
</dbReference>
<dbReference type="EC" id="2.3.1.20" evidence="4"/>
<dbReference type="PROSITE" id="PS51318">
    <property type="entry name" value="TAT"/>
    <property type="match status" value="1"/>
</dbReference>
<dbReference type="GO" id="GO:0004144">
    <property type="term" value="F:diacylglycerol O-acyltransferase activity"/>
    <property type="evidence" value="ECO:0007669"/>
    <property type="project" value="UniProtKB-EC"/>
</dbReference>
<dbReference type="PANTHER" id="PTHR48098:SF1">
    <property type="entry name" value="DIACYLGLYCEROL ACYLTRANSFERASE_MYCOLYLTRANSFERASE AG85A"/>
    <property type="match status" value="1"/>
</dbReference>
<dbReference type="InterPro" id="IPR006311">
    <property type="entry name" value="TAT_signal"/>
</dbReference>
<comment type="similarity">
    <text evidence="2">Belongs to the mycobacterial A85 antigen family.</text>
</comment>
<dbReference type="EMBL" id="RJKE01000001">
    <property type="protein sequence ID" value="ROO84611.1"/>
    <property type="molecule type" value="Genomic_DNA"/>
</dbReference>